<dbReference type="EMBL" id="LSMT01000046">
    <property type="protein sequence ID" value="PFX30716.1"/>
    <property type="molecule type" value="Genomic_DNA"/>
</dbReference>
<gene>
    <name evidence="1" type="ORF">AWC38_SpisGene4475</name>
</gene>
<evidence type="ECO:0000313" key="1">
    <source>
        <dbReference type="EMBL" id="PFX30716.1"/>
    </source>
</evidence>
<dbReference type="Proteomes" id="UP000225706">
    <property type="component" value="Unassembled WGS sequence"/>
</dbReference>
<dbReference type="AlphaFoldDB" id="A0A2B4SMX3"/>
<keyword evidence="2" id="KW-1185">Reference proteome</keyword>
<organism evidence="1 2">
    <name type="scientific">Stylophora pistillata</name>
    <name type="common">Smooth cauliflower coral</name>
    <dbReference type="NCBI Taxonomy" id="50429"/>
    <lineage>
        <taxon>Eukaryota</taxon>
        <taxon>Metazoa</taxon>
        <taxon>Cnidaria</taxon>
        <taxon>Anthozoa</taxon>
        <taxon>Hexacorallia</taxon>
        <taxon>Scleractinia</taxon>
        <taxon>Astrocoeniina</taxon>
        <taxon>Pocilloporidae</taxon>
        <taxon>Stylophora</taxon>
    </lineage>
</organism>
<reference evidence="2" key="1">
    <citation type="journal article" date="2017" name="bioRxiv">
        <title>Comparative analysis of the genomes of Stylophora pistillata and Acropora digitifera provides evidence for extensive differences between species of corals.</title>
        <authorList>
            <person name="Voolstra C.R."/>
            <person name="Li Y."/>
            <person name="Liew Y.J."/>
            <person name="Baumgarten S."/>
            <person name="Zoccola D."/>
            <person name="Flot J.-F."/>
            <person name="Tambutte S."/>
            <person name="Allemand D."/>
            <person name="Aranda M."/>
        </authorList>
    </citation>
    <scope>NUCLEOTIDE SEQUENCE [LARGE SCALE GENOMIC DNA]</scope>
</reference>
<sequence>MTRIRKTSPSISEQLPKQMARILYNTLIQEVQRVNTEEMVTSSNDIDLQTEDIPYQSKPLKKQVQFVKEITFCSMANENKGNVITTQRELEAKPRIENRLKRGKT</sequence>
<evidence type="ECO:0000313" key="2">
    <source>
        <dbReference type="Proteomes" id="UP000225706"/>
    </source>
</evidence>
<name>A0A2B4SMX3_STYPI</name>
<comment type="caution">
    <text evidence="1">The sequence shown here is derived from an EMBL/GenBank/DDBJ whole genome shotgun (WGS) entry which is preliminary data.</text>
</comment>
<protein>
    <submittedName>
        <fullName evidence="1">Uncharacterized protein</fullName>
    </submittedName>
</protein>
<accession>A0A2B4SMX3</accession>
<proteinExistence type="predicted"/>